<evidence type="ECO:0000313" key="2">
    <source>
        <dbReference type="Proteomes" id="UP000195667"/>
    </source>
</evidence>
<proteinExistence type="predicted"/>
<protein>
    <submittedName>
        <fullName evidence="1">Putative ATP-binding region, ATPase-like protein</fullName>
    </submittedName>
</protein>
<dbReference type="Proteomes" id="UP000195667">
    <property type="component" value="Unassembled WGS sequence"/>
</dbReference>
<keyword evidence="1" id="KW-0547">Nucleotide-binding</keyword>
<accession>A0A1R4H3U8</accession>
<keyword evidence="2" id="KW-1185">Reference proteome</keyword>
<evidence type="ECO:0000313" key="1">
    <source>
        <dbReference type="EMBL" id="SJM90935.1"/>
    </source>
</evidence>
<dbReference type="GO" id="GO:0005524">
    <property type="term" value="F:ATP binding"/>
    <property type="evidence" value="ECO:0007669"/>
    <property type="project" value="UniProtKB-KW"/>
</dbReference>
<gene>
    <name evidence="1" type="ORF">CRENPOLYSF1_170005</name>
</gene>
<dbReference type="Gene3D" id="3.30.565.10">
    <property type="entry name" value="Histidine kinase-like ATPase, C-terminal domain"/>
    <property type="match status" value="1"/>
</dbReference>
<dbReference type="Pfam" id="PF13589">
    <property type="entry name" value="HATPase_c_3"/>
    <property type="match status" value="1"/>
</dbReference>
<organism evidence="1 2">
    <name type="scientific">Crenothrix polyspora</name>
    <dbReference type="NCBI Taxonomy" id="360316"/>
    <lineage>
        <taxon>Bacteria</taxon>
        <taxon>Pseudomonadati</taxon>
        <taxon>Pseudomonadota</taxon>
        <taxon>Gammaproteobacteria</taxon>
        <taxon>Methylococcales</taxon>
        <taxon>Crenotrichaceae</taxon>
        <taxon>Crenothrix</taxon>
    </lineage>
</organism>
<dbReference type="RefSeq" id="WP_245807893.1">
    <property type="nucleotide sequence ID" value="NZ_FUKI01000079.1"/>
</dbReference>
<name>A0A1R4H3U8_9GAMM</name>
<reference evidence="2" key="1">
    <citation type="submission" date="2017-02" db="EMBL/GenBank/DDBJ databases">
        <authorList>
            <person name="Daims H."/>
        </authorList>
    </citation>
    <scope>NUCLEOTIDE SEQUENCE [LARGE SCALE GENOMIC DNA]</scope>
</reference>
<keyword evidence="1" id="KW-0067">ATP-binding</keyword>
<sequence>MNKIAMKVNQANLVKSLKYSFTNKTNVLNELMQNARRAKATQVVFEFAPETQILRVTDDGCGIDSIATLLTVAESGWDAEVMAIENPFGLGFLSALFACSHITVVSKSGSLCCATADILSFKPVAVKPVLDWDGMTTITLTGVELELERIDSILQNVARGFPVPVILNGKVLDRKHALDSGLMFIDTAIGSVYLSGVDRPDGVHNEFEVYLQGLPVYSSYSYCQHWFSTRHRHVIHLDSARFYARLPDRDKLIDEIDVVARIKAILTAELERHFVDLKAKLPAEDFILFYEMLRHWHLLALLNDVPVVPREALLTINDYPVCNTEIYTDFVSMPDNAMTRAEIEAGEVVSMGDDIATDGAARNLFAWKRGSLVYNGGLDSGHWIHALVRNLKDEPLSLELVDETHAAQFQGDWVWVGVRFCEAYRIRIGDDCVEISDDACYLGSENEETVIVPKSDASGYVLKQISTYRNEHDDFQESAHEADMAAFASFVVANTANDPADALQRLLPVFAGCPSLYDKSFVVNINAEGHVASVVAA</sequence>
<dbReference type="EMBL" id="FUKI01000079">
    <property type="protein sequence ID" value="SJM90935.1"/>
    <property type="molecule type" value="Genomic_DNA"/>
</dbReference>
<dbReference type="SUPFAM" id="SSF55874">
    <property type="entry name" value="ATPase domain of HSP90 chaperone/DNA topoisomerase II/histidine kinase"/>
    <property type="match status" value="1"/>
</dbReference>
<dbReference type="AlphaFoldDB" id="A0A1R4H3U8"/>
<dbReference type="InterPro" id="IPR036890">
    <property type="entry name" value="HATPase_C_sf"/>
</dbReference>